<organism evidence="1 2">
    <name type="scientific">Discostella pseudostelligera</name>
    <dbReference type="NCBI Taxonomy" id="259834"/>
    <lineage>
        <taxon>Eukaryota</taxon>
        <taxon>Sar</taxon>
        <taxon>Stramenopiles</taxon>
        <taxon>Ochrophyta</taxon>
        <taxon>Bacillariophyta</taxon>
        <taxon>Coscinodiscophyceae</taxon>
        <taxon>Thalassiosirophycidae</taxon>
        <taxon>Stephanodiscales</taxon>
        <taxon>Stephanodiscaceae</taxon>
        <taxon>Discostella</taxon>
    </lineage>
</organism>
<evidence type="ECO:0000313" key="2">
    <source>
        <dbReference type="Proteomes" id="UP001530293"/>
    </source>
</evidence>
<dbReference type="Proteomes" id="UP001530293">
    <property type="component" value="Unassembled WGS sequence"/>
</dbReference>
<evidence type="ECO:0008006" key="3">
    <source>
        <dbReference type="Google" id="ProtNLM"/>
    </source>
</evidence>
<name>A0ABD3MJ30_9STRA</name>
<comment type="caution">
    <text evidence="1">The sequence shown here is derived from an EMBL/GenBank/DDBJ whole genome shotgun (WGS) entry which is preliminary data.</text>
</comment>
<dbReference type="EMBL" id="JALLBG020000181">
    <property type="protein sequence ID" value="KAL3760545.1"/>
    <property type="molecule type" value="Genomic_DNA"/>
</dbReference>
<evidence type="ECO:0000313" key="1">
    <source>
        <dbReference type="EMBL" id="KAL3760545.1"/>
    </source>
</evidence>
<gene>
    <name evidence="1" type="ORF">ACHAWU_009506</name>
</gene>
<reference evidence="1 2" key="1">
    <citation type="submission" date="2024-10" db="EMBL/GenBank/DDBJ databases">
        <title>Updated reference genomes for cyclostephanoid diatoms.</title>
        <authorList>
            <person name="Roberts W.R."/>
            <person name="Alverson A.J."/>
        </authorList>
    </citation>
    <scope>NUCLEOTIDE SEQUENCE [LARGE SCALE GENOMIC DNA]</scope>
    <source>
        <strain evidence="1 2">AJA232-27</strain>
    </source>
</reference>
<proteinExistence type="predicted"/>
<dbReference type="AlphaFoldDB" id="A0ABD3MJ30"/>
<protein>
    <recommendedName>
        <fullName evidence="3">Reverse transcriptase domain-containing protein</fullName>
    </recommendedName>
</protein>
<keyword evidence="2" id="KW-1185">Reference proteome</keyword>
<sequence length="1162" mass="130360">MAEDACFDKILTLDLSRQERRPMALVSVDAAQCYDRVNHIMMSLVWTALGVSQTAISIIVDCLSNMTIYTRTGFGDLTSSFGGRDQLIPFCGLGQGSKAAPASWIQLSSIIINSFRSRGLGACFRDPITQDDFSSIGCVYVDDTDLYVAGPSLNTVREVIAMAQVAIPVWSLSIGATGGLIKGDKSGWYLICYSCHNGVWKEERIWLDLLIPLTDTEDIILQQYELTDAVKSLGIKTSPVGGHAEQLLAYHDKVQQWAAQMRNGHLPAALVWMSYLQQLWPSLRYGLGALTNDWSSASTCMDDTDIKLLSMLGVNRHIAKPWRRLHQTFGGIGLLDLATEQHICRINFFLQHYGSLSTLGKKLMSSLHFLQLQLGCSGCPILQDYVSFGHLATLSWVKMFWESLHHCPGTVEIDYSGIPLQREGDITIMDMAKLSSLDKDGLTSVNRCRCYGHIMFLSDISTAAGDSIDDDFLSGPFTPLQSSFTFPPEEPTSSDWKIWNSFLHNWPSLATQHGISLGSWQHIPHSPWRWFFDSEHQTVYERAHGKFMILKRAPGRTRLESGYCYTGHSTEEPLGLPASVHLIQTGCGLLYFDDGTPDVTWLAESFQAGNLIGVADGSNDRVCSPHISGTGWILCDKLTRRTLAGNFTEVSSSGSSYRGEVLGLCAMHVLVLTIKTHFACSSSSGMTIFCDNEVAVDRANQTVRRIKPRWACGDVLRSFRNIRPKISTSMSFEYVESHMDDHIPWESMSLPQQLNCQCDYLAKQAVKKDRLANPRVYPNEHKLPCELATVCIDGNKITRDPSDHIRTAVGRLAAKQFLTGDKGWSIQQFEAVAWDHLHATLRTKSNAFRIWLSKQHSNFCATGVQMVRCGMSDDDRCPSCWKRRERAEHLCKCPSAAWSALLEKSVSDLQAWMSTDERTDPELAYWVGKYIRGRGGINFSDLGSMSPRMMTLAESQDLIGWRNFMEGQISSRFYSIQLAHLAPGVVRMNASDWMRGFITRVLQMTHAQWLLRNFMLHDYRSGFLQLKRRVDILYRIEELSHTQDHEIPAESRFLLEIDTNQLALGDLDGQEYWVCAMEAAKAALRLPSCPTRSPSTLRRPSLWKGGVFSLREEIRREWGSDGGPLPDWWHTGLAGEVLSVAPRPSVAHIAARVSSNRRRKPD</sequence>
<accession>A0ABD3MJ30</accession>